<dbReference type="SUPFAM" id="SSF81811">
    <property type="entry name" value="Helical domain of Sec23/24"/>
    <property type="match status" value="1"/>
</dbReference>
<evidence type="ECO:0000313" key="11">
    <source>
        <dbReference type="Proteomes" id="UP000297245"/>
    </source>
</evidence>
<evidence type="ECO:0000259" key="7">
    <source>
        <dbReference type="Pfam" id="PF04811"/>
    </source>
</evidence>
<dbReference type="Pfam" id="PF00626">
    <property type="entry name" value="Gelsolin"/>
    <property type="match status" value="1"/>
</dbReference>
<accession>A0A4S8LXJ4</accession>
<keyword evidence="11" id="KW-1185">Reference proteome</keyword>
<dbReference type="InterPro" id="IPR029006">
    <property type="entry name" value="ADF-H/Gelsolin-like_dom_sf"/>
</dbReference>
<dbReference type="Gene3D" id="1.20.120.730">
    <property type="entry name" value="Sec23/Sec24 helical domain"/>
    <property type="match status" value="1"/>
</dbReference>
<evidence type="ECO:0000259" key="5">
    <source>
        <dbReference type="Pfam" id="PF00626"/>
    </source>
</evidence>
<dbReference type="InterPro" id="IPR006895">
    <property type="entry name" value="Znf_Sec23_Sec24"/>
</dbReference>
<feature type="domain" description="Gelsolin-like" evidence="5">
    <location>
        <begin position="696"/>
        <end position="767"/>
    </location>
</feature>
<keyword evidence="2" id="KW-0813">Transport</keyword>
<evidence type="ECO:0000256" key="1">
    <source>
        <dbReference type="ARBA" id="ARBA00008334"/>
    </source>
</evidence>
<dbReference type="GO" id="GO:0070971">
    <property type="term" value="C:endoplasmic reticulum exit site"/>
    <property type="evidence" value="ECO:0007669"/>
    <property type="project" value="TreeGrafter"/>
</dbReference>
<proteinExistence type="inferred from homology"/>
<dbReference type="Gene3D" id="3.40.20.10">
    <property type="entry name" value="Severin"/>
    <property type="match status" value="1"/>
</dbReference>
<keyword evidence="3" id="KW-0653">Protein transport</keyword>
<dbReference type="OrthoDB" id="49016at2759"/>
<evidence type="ECO:0000256" key="4">
    <source>
        <dbReference type="SAM" id="MobiDB-lite"/>
    </source>
</evidence>
<dbReference type="Pfam" id="PF08033">
    <property type="entry name" value="Sec23_BS"/>
    <property type="match status" value="1"/>
</dbReference>
<evidence type="ECO:0000259" key="8">
    <source>
        <dbReference type="Pfam" id="PF04815"/>
    </source>
</evidence>
<dbReference type="InterPro" id="IPR006896">
    <property type="entry name" value="Sec23/24_trunk_dom"/>
</dbReference>
<dbReference type="SUPFAM" id="SSF82919">
    <property type="entry name" value="Zn-finger domain of Sec23/24"/>
    <property type="match status" value="1"/>
</dbReference>
<feature type="domain" description="Sec23/Sec24 beta-sandwich" evidence="9">
    <location>
        <begin position="472"/>
        <end position="556"/>
    </location>
</feature>
<dbReference type="EMBL" id="ML179230">
    <property type="protein sequence ID" value="THU94171.1"/>
    <property type="molecule type" value="Genomic_DNA"/>
</dbReference>
<evidence type="ECO:0000256" key="2">
    <source>
        <dbReference type="ARBA" id="ARBA00022448"/>
    </source>
</evidence>
<feature type="region of interest" description="Disordered" evidence="4">
    <location>
        <begin position="1"/>
        <end position="27"/>
    </location>
</feature>
<dbReference type="InterPro" id="IPR036174">
    <property type="entry name" value="Znf_Sec23_Sec24_sf"/>
</dbReference>
<dbReference type="InterPro" id="IPR050550">
    <property type="entry name" value="SEC23_SEC24_subfamily"/>
</dbReference>
<dbReference type="Gene3D" id="2.30.30.380">
    <property type="entry name" value="Zn-finger domain of Sec23/24"/>
    <property type="match status" value="1"/>
</dbReference>
<name>A0A4S8LXJ4_DENBC</name>
<feature type="domain" description="Sec23/Sec24 helical" evidence="8">
    <location>
        <begin position="567"/>
        <end position="667"/>
    </location>
</feature>
<dbReference type="SUPFAM" id="SSF53300">
    <property type="entry name" value="vWA-like"/>
    <property type="match status" value="1"/>
</dbReference>
<gene>
    <name evidence="10" type="ORF">K435DRAFT_668918</name>
</gene>
<dbReference type="Pfam" id="PF04810">
    <property type="entry name" value="zf-Sec23_Sec24"/>
    <property type="match status" value="1"/>
</dbReference>
<evidence type="ECO:0000259" key="6">
    <source>
        <dbReference type="Pfam" id="PF04810"/>
    </source>
</evidence>
<dbReference type="GO" id="GO:0090110">
    <property type="term" value="P:COPII-coated vesicle cargo loading"/>
    <property type="evidence" value="ECO:0007669"/>
    <property type="project" value="TreeGrafter"/>
</dbReference>
<protein>
    <submittedName>
        <fullName evidence="10">VWA-like protein</fullName>
    </submittedName>
</protein>
<evidence type="ECO:0000256" key="3">
    <source>
        <dbReference type="ARBA" id="ARBA00022927"/>
    </source>
</evidence>
<dbReference type="GO" id="GO:0006886">
    <property type="term" value="P:intracellular protein transport"/>
    <property type="evidence" value="ECO:0007669"/>
    <property type="project" value="InterPro"/>
</dbReference>
<dbReference type="PANTHER" id="PTHR13803:SF4">
    <property type="entry name" value="SECRETORY 24CD, ISOFORM C"/>
    <property type="match status" value="1"/>
</dbReference>
<dbReference type="GO" id="GO:0030127">
    <property type="term" value="C:COPII vesicle coat"/>
    <property type="evidence" value="ECO:0007669"/>
    <property type="project" value="InterPro"/>
</dbReference>
<dbReference type="Gene3D" id="3.40.50.410">
    <property type="entry name" value="von Willebrand factor, type A domain"/>
    <property type="match status" value="1"/>
</dbReference>
<sequence>MYAHPNHIPQPPHSAGRGYQGLRPRIDPSQVPSAVEAIEYDRQQWEDAVYPTLPGKHVPLSTTDFVAVDQGNSSPKFVRASTWSFPSTSRLASECGIPLAAVFQPFADLDPREEPIPLVDFGETGPPRCERCRAYINPWCTWASGGNRWKCNLCSHETQVSPEYFCNLDGNGMRMDLLERAELCKGTVDFVVPKEYWASNPPPGLVTTYDDTEPISSGPRSPLPLNYVFALDVSSESVQSGFLHAACTSILKLLYGGVNHDGTASDPCFPQGSRLAIITFDSSIHFYNLSIDQIPMMVIPDIDEVFLPLKNGLFVDPWESRNNIESLLQAIPERFYYTTEISGALGASVRACLAALTGRGGQVVIFQGVMPSIGPGALHGQPNEADLFETDKEKTLYQARDPAWRQIAQECAEEGVGVSIFLGMSKYIDVGSIGTVASVTGGELFFHPRFDPARDSVIMDSQIQRLMQRTCGYNCMARVRTSKGIRIGGYHGNFYQHSSTDLAFGVLDADKAFSVTLQHASSLNPREYAFLQCAVLYTSVSGQRRVRMNNLALQVVELAGNVFQFADVDTALCYIARDAITKISSQKMSLIRDDLTENCSGVLLGYRNKCAAATRPTQLIIPDSFKALPVYTLSLLKTKPLKARSISSDVRNYYAHRLLSMSVRNSMQHIYPRCMALHDLDDQIALPDPTTGRISLPSIMRASHTCMTANGIYLVDNEEATILWIGTSVSAQLLLDLFGTDDIMTLDPHMTSLPVFENRFSAQVRNILAYRRTIRGGRMTKFSIARQNLDAAEIEFSDMLVEDQNNGTTSYIDCEITTD</sequence>
<dbReference type="GO" id="GO:0008270">
    <property type="term" value="F:zinc ion binding"/>
    <property type="evidence" value="ECO:0007669"/>
    <property type="project" value="InterPro"/>
</dbReference>
<dbReference type="InterPro" id="IPR007123">
    <property type="entry name" value="Gelsolin-like_dom"/>
</dbReference>
<dbReference type="InterPro" id="IPR012990">
    <property type="entry name" value="Beta-sandwich_Sec23_24"/>
</dbReference>
<comment type="similarity">
    <text evidence="1">Belongs to the SEC23/SEC24 family. SEC24 subfamily.</text>
</comment>
<dbReference type="InterPro" id="IPR036465">
    <property type="entry name" value="vWFA_dom_sf"/>
</dbReference>
<dbReference type="Proteomes" id="UP000297245">
    <property type="component" value="Unassembled WGS sequence"/>
</dbReference>
<dbReference type="GO" id="GO:0000149">
    <property type="term" value="F:SNARE binding"/>
    <property type="evidence" value="ECO:0007669"/>
    <property type="project" value="TreeGrafter"/>
</dbReference>
<dbReference type="Gene3D" id="2.60.40.1670">
    <property type="entry name" value="beta-sandwich domain of Sec23/24"/>
    <property type="match status" value="1"/>
</dbReference>
<dbReference type="Pfam" id="PF04811">
    <property type="entry name" value="Sec23_trunk"/>
    <property type="match status" value="1"/>
</dbReference>
<evidence type="ECO:0000313" key="10">
    <source>
        <dbReference type="EMBL" id="THU94171.1"/>
    </source>
</evidence>
<feature type="domain" description="Zinc finger Sec23/Sec24-type" evidence="6">
    <location>
        <begin position="126"/>
        <end position="164"/>
    </location>
</feature>
<dbReference type="InterPro" id="IPR036175">
    <property type="entry name" value="Sec23/24_helical_dom_sf"/>
</dbReference>
<organism evidence="10 11">
    <name type="scientific">Dendrothele bispora (strain CBS 962.96)</name>
    <dbReference type="NCBI Taxonomy" id="1314807"/>
    <lineage>
        <taxon>Eukaryota</taxon>
        <taxon>Fungi</taxon>
        <taxon>Dikarya</taxon>
        <taxon>Basidiomycota</taxon>
        <taxon>Agaricomycotina</taxon>
        <taxon>Agaricomycetes</taxon>
        <taxon>Agaricomycetidae</taxon>
        <taxon>Agaricales</taxon>
        <taxon>Agaricales incertae sedis</taxon>
        <taxon>Dendrothele</taxon>
    </lineage>
</organism>
<dbReference type="PANTHER" id="PTHR13803">
    <property type="entry name" value="SEC24-RELATED PROTEIN"/>
    <property type="match status" value="1"/>
</dbReference>
<dbReference type="SUPFAM" id="SSF81995">
    <property type="entry name" value="beta-sandwich domain of Sec23/24"/>
    <property type="match status" value="1"/>
</dbReference>
<dbReference type="InterPro" id="IPR036180">
    <property type="entry name" value="Gelsolin-like_dom_sf"/>
</dbReference>
<dbReference type="Pfam" id="PF04815">
    <property type="entry name" value="Sec23_helical"/>
    <property type="match status" value="1"/>
</dbReference>
<evidence type="ECO:0000259" key="9">
    <source>
        <dbReference type="Pfam" id="PF08033"/>
    </source>
</evidence>
<feature type="domain" description="Sec23/Sec24 trunk" evidence="7">
    <location>
        <begin position="222"/>
        <end position="466"/>
    </location>
</feature>
<dbReference type="InterPro" id="IPR006900">
    <property type="entry name" value="Sec23/24_helical_dom"/>
</dbReference>
<dbReference type="AlphaFoldDB" id="A0A4S8LXJ4"/>
<reference evidence="10 11" key="1">
    <citation type="journal article" date="2019" name="Nat. Ecol. Evol.">
        <title>Megaphylogeny resolves global patterns of mushroom evolution.</title>
        <authorList>
            <person name="Varga T."/>
            <person name="Krizsan K."/>
            <person name="Foldi C."/>
            <person name="Dima B."/>
            <person name="Sanchez-Garcia M."/>
            <person name="Sanchez-Ramirez S."/>
            <person name="Szollosi G.J."/>
            <person name="Szarkandi J.G."/>
            <person name="Papp V."/>
            <person name="Albert L."/>
            <person name="Andreopoulos W."/>
            <person name="Angelini C."/>
            <person name="Antonin V."/>
            <person name="Barry K.W."/>
            <person name="Bougher N.L."/>
            <person name="Buchanan P."/>
            <person name="Buyck B."/>
            <person name="Bense V."/>
            <person name="Catcheside P."/>
            <person name="Chovatia M."/>
            <person name="Cooper J."/>
            <person name="Damon W."/>
            <person name="Desjardin D."/>
            <person name="Finy P."/>
            <person name="Geml J."/>
            <person name="Haridas S."/>
            <person name="Hughes K."/>
            <person name="Justo A."/>
            <person name="Karasinski D."/>
            <person name="Kautmanova I."/>
            <person name="Kiss B."/>
            <person name="Kocsube S."/>
            <person name="Kotiranta H."/>
            <person name="LaButti K.M."/>
            <person name="Lechner B.E."/>
            <person name="Liimatainen K."/>
            <person name="Lipzen A."/>
            <person name="Lukacs Z."/>
            <person name="Mihaltcheva S."/>
            <person name="Morgado L.N."/>
            <person name="Niskanen T."/>
            <person name="Noordeloos M.E."/>
            <person name="Ohm R.A."/>
            <person name="Ortiz-Santana B."/>
            <person name="Ovrebo C."/>
            <person name="Racz N."/>
            <person name="Riley R."/>
            <person name="Savchenko A."/>
            <person name="Shiryaev A."/>
            <person name="Soop K."/>
            <person name="Spirin V."/>
            <person name="Szebenyi C."/>
            <person name="Tomsovsky M."/>
            <person name="Tulloss R.E."/>
            <person name="Uehling J."/>
            <person name="Grigoriev I.V."/>
            <person name="Vagvolgyi C."/>
            <person name="Papp T."/>
            <person name="Martin F.M."/>
            <person name="Miettinen O."/>
            <person name="Hibbett D.S."/>
            <person name="Nagy L.G."/>
        </authorList>
    </citation>
    <scope>NUCLEOTIDE SEQUENCE [LARGE SCALE GENOMIC DNA]</scope>
    <source>
        <strain evidence="10 11">CBS 962.96</strain>
    </source>
</reference>
<dbReference type="SUPFAM" id="SSF82754">
    <property type="entry name" value="C-terminal, gelsolin-like domain of Sec23/24"/>
    <property type="match status" value="1"/>
</dbReference>